<dbReference type="EMBL" id="GGEC01009989">
    <property type="protein sequence ID" value="MBW90472.1"/>
    <property type="molecule type" value="Transcribed_RNA"/>
</dbReference>
<reference evidence="1" key="1">
    <citation type="submission" date="2018-02" db="EMBL/GenBank/DDBJ databases">
        <title>Rhizophora mucronata_Transcriptome.</title>
        <authorList>
            <person name="Meera S.P."/>
            <person name="Sreeshan A."/>
            <person name="Augustine A."/>
        </authorList>
    </citation>
    <scope>NUCLEOTIDE SEQUENCE</scope>
    <source>
        <tissue evidence="1">Leaf</tissue>
    </source>
</reference>
<evidence type="ECO:0000313" key="1">
    <source>
        <dbReference type="EMBL" id="MBW90472.1"/>
    </source>
</evidence>
<name>A0A2P2JAH2_RHIMU</name>
<dbReference type="AlphaFoldDB" id="A0A2P2JAH2"/>
<organism evidence="1">
    <name type="scientific">Rhizophora mucronata</name>
    <name type="common">Asiatic mangrove</name>
    <dbReference type="NCBI Taxonomy" id="61149"/>
    <lineage>
        <taxon>Eukaryota</taxon>
        <taxon>Viridiplantae</taxon>
        <taxon>Streptophyta</taxon>
        <taxon>Embryophyta</taxon>
        <taxon>Tracheophyta</taxon>
        <taxon>Spermatophyta</taxon>
        <taxon>Magnoliopsida</taxon>
        <taxon>eudicotyledons</taxon>
        <taxon>Gunneridae</taxon>
        <taxon>Pentapetalae</taxon>
        <taxon>rosids</taxon>
        <taxon>fabids</taxon>
        <taxon>Malpighiales</taxon>
        <taxon>Rhizophoraceae</taxon>
        <taxon>Rhizophora</taxon>
    </lineage>
</organism>
<protein>
    <submittedName>
        <fullName evidence="1">Uncharacterized protein</fullName>
    </submittedName>
</protein>
<proteinExistence type="predicted"/>
<sequence length="24" mass="2761">MYWPPLSAVLWVSSSAQQPKQLMI</sequence>
<accession>A0A2P2JAH2</accession>